<dbReference type="HAMAP" id="MF_01161">
    <property type="entry name" value="tRNA_Ile_lys_synt"/>
    <property type="match status" value="1"/>
</dbReference>
<dbReference type="EC" id="6.3.4.19" evidence="1"/>
<dbReference type="Pfam" id="PF01171">
    <property type="entry name" value="ATP_bind_3"/>
    <property type="match status" value="1"/>
</dbReference>
<reference evidence="8" key="1">
    <citation type="submission" date="2020-06" db="EMBL/GenBank/DDBJ databases">
        <title>Lateral gene transfer of anion-conducting channel rhodopsins between green algae and giant viruses.</title>
        <authorList>
            <person name="Rozenberg A."/>
            <person name="Oppermann J."/>
            <person name="Wietek J."/>
            <person name="Fernandez Lahore R.G."/>
            <person name="Sandaa R.-A."/>
            <person name="Bratbak G."/>
            <person name="Hegemann P."/>
            <person name="Beja O."/>
        </authorList>
    </citation>
    <scope>NUCLEOTIDE SEQUENCE</scope>
    <source>
        <strain evidence="8">01B</strain>
    </source>
</reference>
<dbReference type="PANTHER" id="PTHR43033">
    <property type="entry name" value="TRNA(ILE)-LYSIDINE SYNTHASE-RELATED"/>
    <property type="match status" value="1"/>
</dbReference>
<evidence type="ECO:0000256" key="4">
    <source>
        <dbReference type="ARBA" id="ARBA00022741"/>
    </source>
</evidence>
<dbReference type="InterPro" id="IPR014729">
    <property type="entry name" value="Rossmann-like_a/b/a_fold"/>
</dbReference>
<dbReference type="InterPro" id="IPR012094">
    <property type="entry name" value="tRNA_Ile_lys_synt"/>
</dbReference>
<organismHost>
    <name type="scientific">Pyramimonas plurioculata</name>
    <dbReference type="NCBI Taxonomy" id="36893"/>
</organismHost>
<dbReference type="CDD" id="cd01992">
    <property type="entry name" value="TilS_N"/>
    <property type="match status" value="1"/>
</dbReference>
<evidence type="ECO:0000256" key="5">
    <source>
        <dbReference type="ARBA" id="ARBA00022840"/>
    </source>
</evidence>
<dbReference type="InterPro" id="IPR011063">
    <property type="entry name" value="TilS/TtcA_N"/>
</dbReference>
<proteinExistence type="inferred from homology"/>
<dbReference type="SUPFAM" id="SSF52402">
    <property type="entry name" value="Adenine nucleotide alpha hydrolases-like"/>
    <property type="match status" value="1"/>
</dbReference>
<sequence>MFNIAEYKHILDFDDYEIKPIKEERFDLESRLYKCIKSFCEAENKNKYIVSLSGGVDSMVIISILHHMNIGAVAIHINYNNRDEAVQEQQFLEEWCEFNKIQLYVKSIKNVIRDNTPRSLYEETTKQIRFDFYKEIINLEQADNIILGHHKDDVVENIFTNVCKARSIFDLAVLKTQTYIDKVLILRPMLSLDKDDIFKFANTNQVPYFKDTTPKWSVRGKYRNNVYPQLVDTFGSNVKQNLLRLSTQTEEWDSLITNNIVNPFICGCVFNNSNVKFSLKEYECFPNCFWDTILMRLFYHFGHSRPSKKGINTFVECIRSGKKRCTISISKNSVCKLEDDTISIDFL</sequence>
<keyword evidence="4" id="KW-0547">Nucleotide-binding</keyword>
<evidence type="ECO:0000256" key="6">
    <source>
        <dbReference type="ARBA" id="ARBA00048539"/>
    </source>
</evidence>
<organism evidence="8">
    <name type="scientific">Pyramimonas orientalis virus</name>
    <name type="common">PoV01</name>
    <dbReference type="NCBI Taxonomy" id="455367"/>
    <lineage>
        <taxon>Viruses</taxon>
        <taxon>Varidnaviria</taxon>
        <taxon>Bamfordvirae</taxon>
        <taxon>Nucleocytoviricota</taxon>
        <taxon>Megaviricetes</taxon>
        <taxon>Imitervirales</taxon>
        <taxon>Allomimiviridae</taxon>
        <taxon>Heliosvirus</taxon>
        <taxon>Heliosvirus raunefjordenense</taxon>
    </lineage>
</organism>
<evidence type="ECO:0000256" key="2">
    <source>
        <dbReference type="ARBA" id="ARBA00022598"/>
    </source>
</evidence>
<evidence type="ECO:0000259" key="7">
    <source>
        <dbReference type="Pfam" id="PF01171"/>
    </source>
</evidence>
<dbReference type="GO" id="GO:0008033">
    <property type="term" value="P:tRNA processing"/>
    <property type="evidence" value="ECO:0007669"/>
    <property type="project" value="UniProtKB-KW"/>
</dbReference>
<dbReference type="InterPro" id="IPR012795">
    <property type="entry name" value="tRNA_Ile_lys_synt_N"/>
</dbReference>
<comment type="catalytic activity">
    <reaction evidence="6">
        <text>cytidine(34) in tRNA(Ile2) + L-lysine + ATP = lysidine(34) in tRNA(Ile2) + AMP + diphosphate + H(+)</text>
        <dbReference type="Rhea" id="RHEA:43744"/>
        <dbReference type="Rhea" id="RHEA-COMP:10625"/>
        <dbReference type="Rhea" id="RHEA-COMP:10670"/>
        <dbReference type="ChEBI" id="CHEBI:15378"/>
        <dbReference type="ChEBI" id="CHEBI:30616"/>
        <dbReference type="ChEBI" id="CHEBI:32551"/>
        <dbReference type="ChEBI" id="CHEBI:33019"/>
        <dbReference type="ChEBI" id="CHEBI:82748"/>
        <dbReference type="ChEBI" id="CHEBI:83665"/>
        <dbReference type="ChEBI" id="CHEBI:456215"/>
        <dbReference type="EC" id="6.3.4.19"/>
    </reaction>
</comment>
<dbReference type="PANTHER" id="PTHR43033:SF3">
    <property type="entry name" value="TRNA(ILE)-LYSIDINE SYNTHETASE"/>
    <property type="match status" value="1"/>
</dbReference>
<feature type="domain" description="tRNA(Ile)-lysidine/2-thiocytidine synthase N-terminal" evidence="7">
    <location>
        <begin position="47"/>
        <end position="213"/>
    </location>
</feature>
<dbReference type="NCBIfam" id="TIGR02432">
    <property type="entry name" value="lysidine_TilS_N"/>
    <property type="match status" value="1"/>
</dbReference>
<evidence type="ECO:0000313" key="8">
    <source>
        <dbReference type="EMBL" id="QOI90637.1"/>
    </source>
</evidence>
<dbReference type="GO" id="GO:0005524">
    <property type="term" value="F:ATP binding"/>
    <property type="evidence" value="ECO:0007669"/>
    <property type="project" value="UniProtKB-KW"/>
</dbReference>
<keyword evidence="5" id="KW-0067">ATP-binding</keyword>
<evidence type="ECO:0000256" key="3">
    <source>
        <dbReference type="ARBA" id="ARBA00022694"/>
    </source>
</evidence>
<keyword evidence="3" id="KW-0819">tRNA processing</keyword>
<dbReference type="Gene3D" id="3.40.50.620">
    <property type="entry name" value="HUPs"/>
    <property type="match status" value="1"/>
</dbReference>
<dbReference type="EMBL" id="MT663543">
    <property type="protein sequence ID" value="QOI90637.1"/>
    <property type="molecule type" value="Genomic_DNA"/>
</dbReference>
<gene>
    <name evidence="8" type="ORF">HWQ62_00506</name>
</gene>
<protein>
    <recommendedName>
        <fullName evidence="1">tRNA(Ile)-lysidine synthetase</fullName>
        <ecNumber evidence="1">6.3.4.19</ecNumber>
    </recommendedName>
</protein>
<name>A0A7M3UPF0_POV01</name>
<keyword evidence="2" id="KW-0436">Ligase</keyword>
<dbReference type="GO" id="GO:0032267">
    <property type="term" value="F:tRNA(Ile)-lysidine synthase activity"/>
    <property type="evidence" value="ECO:0007669"/>
    <property type="project" value="UniProtKB-EC"/>
</dbReference>
<evidence type="ECO:0000256" key="1">
    <source>
        <dbReference type="ARBA" id="ARBA00013267"/>
    </source>
</evidence>
<accession>A0A7M3UPF0</accession>